<evidence type="ECO:0000256" key="3">
    <source>
        <dbReference type="ARBA" id="ARBA00023172"/>
    </source>
</evidence>
<feature type="domain" description="Tyr recombinase" evidence="6">
    <location>
        <begin position="214"/>
        <end position="412"/>
    </location>
</feature>
<keyword evidence="2 4" id="KW-0238">DNA-binding</keyword>
<dbReference type="InterPro" id="IPR013762">
    <property type="entry name" value="Integrase-like_cat_sf"/>
</dbReference>
<dbReference type="PROSITE" id="PS51898">
    <property type="entry name" value="TYR_RECOMBINASE"/>
    <property type="match status" value="1"/>
</dbReference>
<protein>
    <submittedName>
        <fullName evidence="8">Site-specific recombinase XerD</fullName>
    </submittedName>
</protein>
<gene>
    <name evidence="8" type="ORF">FB465_4746</name>
</gene>
<dbReference type="GO" id="GO:0015074">
    <property type="term" value="P:DNA integration"/>
    <property type="evidence" value="ECO:0007669"/>
    <property type="project" value="UniProtKB-KW"/>
</dbReference>
<evidence type="ECO:0000259" key="7">
    <source>
        <dbReference type="PROSITE" id="PS51900"/>
    </source>
</evidence>
<dbReference type="Proteomes" id="UP000318416">
    <property type="component" value="Unassembled WGS sequence"/>
</dbReference>
<evidence type="ECO:0000256" key="2">
    <source>
        <dbReference type="ARBA" id="ARBA00023125"/>
    </source>
</evidence>
<dbReference type="PANTHER" id="PTHR30349:SF91">
    <property type="entry name" value="INTA PROTEIN"/>
    <property type="match status" value="1"/>
</dbReference>
<keyword evidence="9" id="KW-1185">Reference proteome</keyword>
<dbReference type="CDD" id="cd01189">
    <property type="entry name" value="INT_ICEBs1_C_like"/>
    <property type="match status" value="1"/>
</dbReference>
<reference evidence="8 9" key="1">
    <citation type="submission" date="2019-06" db="EMBL/GenBank/DDBJ databases">
        <title>Sequencing the genomes of 1000 actinobacteria strains.</title>
        <authorList>
            <person name="Klenk H.-P."/>
        </authorList>
    </citation>
    <scope>NUCLEOTIDE SEQUENCE [LARGE SCALE GENOMIC DNA]</scope>
    <source>
        <strain evidence="8 9">DSM 41649</strain>
    </source>
</reference>
<comment type="caution">
    <text evidence="8">The sequence shown here is derived from an EMBL/GenBank/DDBJ whole genome shotgun (WGS) entry which is preliminary data.</text>
</comment>
<dbReference type="PROSITE" id="PS51900">
    <property type="entry name" value="CB"/>
    <property type="match status" value="1"/>
</dbReference>
<feature type="region of interest" description="Disordered" evidence="5">
    <location>
        <begin position="421"/>
        <end position="442"/>
    </location>
</feature>
<sequence length="442" mass="49458">MTTPRDTPASRRVRANGDGTVYQRKDGRWEAAGYVLAPGDTRKRVRVYGITRKEALAKLTEKIATSNRGVPMVSAQGSVAAYLTYWLENVAIHQLRETTHTRYTACVTQYLIPGLGKKKLAKLAAKDVRAWLNGLRIVCQCCARGIDARRRPDAQADRRPRCCAIGKCCHKYLSPLTLAYIHSVLKSALEHAVREEEIPRNVARNVRTGTPRPRRFDPLTADEARHFLTAAHGHRFQTLFELALRTGLRKGELLGLRWEDLDLDNGTASIRRTLQRTRTGGLTTLPTKTISSERRIVLPTACITSLRAHRDRQAREKQQAGEEWVDNGLVFTRPDGHPIEPATLTRHFNALLRRSRLRAIRFHDLRHSTATLLLEQGVELVVIKELLGHAHIGVTATVYAHVRLRLQRDAIDLLGRTLGKTSEAATNPDDGDGPPLCAAPVR</sequence>
<dbReference type="Gene3D" id="1.10.443.10">
    <property type="entry name" value="Intergrase catalytic core"/>
    <property type="match status" value="1"/>
</dbReference>
<dbReference type="InterPro" id="IPR011010">
    <property type="entry name" value="DNA_brk_join_enz"/>
</dbReference>
<dbReference type="Pfam" id="PF14659">
    <property type="entry name" value="Phage_int_SAM_3"/>
    <property type="match status" value="1"/>
</dbReference>
<evidence type="ECO:0000313" key="9">
    <source>
        <dbReference type="Proteomes" id="UP000318416"/>
    </source>
</evidence>
<dbReference type="InterPro" id="IPR050090">
    <property type="entry name" value="Tyrosine_recombinase_XerCD"/>
</dbReference>
<dbReference type="RefSeq" id="WP_145793486.1">
    <property type="nucleotide sequence ID" value="NZ_BAAABR010000061.1"/>
</dbReference>
<dbReference type="EMBL" id="VIVR01000001">
    <property type="protein sequence ID" value="TWE19627.1"/>
    <property type="molecule type" value="Genomic_DNA"/>
</dbReference>
<evidence type="ECO:0000259" key="6">
    <source>
        <dbReference type="PROSITE" id="PS51898"/>
    </source>
</evidence>
<dbReference type="OrthoDB" id="3175606at2"/>
<dbReference type="Pfam" id="PF00589">
    <property type="entry name" value="Phage_integrase"/>
    <property type="match status" value="1"/>
</dbReference>
<dbReference type="GO" id="GO:0003677">
    <property type="term" value="F:DNA binding"/>
    <property type="evidence" value="ECO:0007669"/>
    <property type="project" value="UniProtKB-UniRule"/>
</dbReference>
<dbReference type="PANTHER" id="PTHR30349">
    <property type="entry name" value="PHAGE INTEGRASE-RELATED"/>
    <property type="match status" value="1"/>
</dbReference>
<dbReference type="InterPro" id="IPR010998">
    <property type="entry name" value="Integrase_recombinase_N"/>
</dbReference>
<dbReference type="SUPFAM" id="SSF56349">
    <property type="entry name" value="DNA breaking-rejoining enzymes"/>
    <property type="match status" value="1"/>
</dbReference>
<evidence type="ECO:0000256" key="4">
    <source>
        <dbReference type="PROSITE-ProRule" id="PRU01248"/>
    </source>
</evidence>
<organism evidence="8 9">
    <name type="scientific">Kitasatospora atroaurantiaca</name>
    <dbReference type="NCBI Taxonomy" id="285545"/>
    <lineage>
        <taxon>Bacteria</taxon>
        <taxon>Bacillati</taxon>
        <taxon>Actinomycetota</taxon>
        <taxon>Actinomycetes</taxon>
        <taxon>Kitasatosporales</taxon>
        <taxon>Streptomycetaceae</taxon>
        <taxon>Kitasatospora</taxon>
    </lineage>
</organism>
<keyword evidence="3" id="KW-0233">DNA recombination</keyword>
<feature type="domain" description="Core-binding (CB)" evidence="7">
    <location>
        <begin position="77"/>
        <end position="193"/>
    </location>
</feature>
<evidence type="ECO:0000256" key="5">
    <source>
        <dbReference type="SAM" id="MobiDB-lite"/>
    </source>
</evidence>
<evidence type="ECO:0000256" key="1">
    <source>
        <dbReference type="ARBA" id="ARBA00022908"/>
    </source>
</evidence>
<name>A0A561EVJ1_9ACTN</name>
<accession>A0A561EVJ1</accession>
<dbReference type="InterPro" id="IPR044068">
    <property type="entry name" value="CB"/>
</dbReference>
<dbReference type="InterPro" id="IPR002104">
    <property type="entry name" value="Integrase_catalytic"/>
</dbReference>
<dbReference type="InterPro" id="IPR004107">
    <property type="entry name" value="Integrase_SAM-like_N"/>
</dbReference>
<dbReference type="Gene3D" id="1.10.150.130">
    <property type="match status" value="1"/>
</dbReference>
<proteinExistence type="predicted"/>
<evidence type="ECO:0000313" key="8">
    <source>
        <dbReference type="EMBL" id="TWE19627.1"/>
    </source>
</evidence>
<dbReference type="AlphaFoldDB" id="A0A561EVJ1"/>
<keyword evidence="1" id="KW-0229">DNA integration</keyword>
<dbReference type="GO" id="GO:0006310">
    <property type="term" value="P:DNA recombination"/>
    <property type="evidence" value="ECO:0007669"/>
    <property type="project" value="UniProtKB-KW"/>
</dbReference>